<feature type="transmembrane region" description="Helical" evidence="8">
    <location>
        <begin position="246"/>
        <end position="273"/>
    </location>
</feature>
<evidence type="ECO:0000256" key="2">
    <source>
        <dbReference type="ARBA" id="ARBA00022475"/>
    </source>
</evidence>
<evidence type="ECO:0000256" key="8">
    <source>
        <dbReference type="SAM" id="Phobius"/>
    </source>
</evidence>
<evidence type="ECO:0000256" key="6">
    <source>
        <dbReference type="ARBA" id="ARBA00023136"/>
    </source>
</evidence>
<proteinExistence type="inferred from homology"/>
<dbReference type="InterPro" id="IPR018584">
    <property type="entry name" value="GT87"/>
</dbReference>
<evidence type="ECO:0000313" key="10">
    <source>
        <dbReference type="Proteomes" id="UP001058533"/>
    </source>
</evidence>
<evidence type="ECO:0000256" key="1">
    <source>
        <dbReference type="ARBA" id="ARBA00004651"/>
    </source>
</evidence>
<feature type="transmembrane region" description="Helical" evidence="8">
    <location>
        <begin position="160"/>
        <end position="181"/>
    </location>
</feature>
<evidence type="ECO:0000256" key="4">
    <source>
        <dbReference type="ARBA" id="ARBA00022692"/>
    </source>
</evidence>
<feature type="transmembrane region" description="Helical" evidence="8">
    <location>
        <begin position="76"/>
        <end position="98"/>
    </location>
</feature>
<feature type="transmembrane region" description="Helical" evidence="8">
    <location>
        <begin position="285"/>
        <end position="314"/>
    </location>
</feature>
<evidence type="ECO:0000313" key="9">
    <source>
        <dbReference type="EMBL" id="UUL83401.1"/>
    </source>
</evidence>
<keyword evidence="10" id="KW-1185">Reference proteome</keyword>
<keyword evidence="3" id="KW-0808">Transferase</keyword>
<keyword evidence="4 8" id="KW-0812">Transmembrane</keyword>
<protein>
    <submittedName>
        <fullName evidence="9">DUF2029 domain-containing protein</fullName>
    </submittedName>
</protein>
<dbReference type="RefSeq" id="WP_256507240.1">
    <property type="nucleotide sequence ID" value="NZ_CP101740.1"/>
</dbReference>
<comment type="similarity">
    <text evidence="7">Belongs to the glycosyltransferase 87 family.</text>
</comment>
<feature type="transmembrane region" description="Helical" evidence="8">
    <location>
        <begin position="110"/>
        <end position="130"/>
    </location>
</feature>
<gene>
    <name evidence="9" type="ORF">NMP03_04000</name>
</gene>
<dbReference type="Pfam" id="PF09594">
    <property type="entry name" value="GT87"/>
    <property type="match status" value="1"/>
</dbReference>
<keyword evidence="2" id="KW-1003">Cell membrane</keyword>
<evidence type="ECO:0000256" key="7">
    <source>
        <dbReference type="ARBA" id="ARBA00024033"/>
    </source>
</evidence>
<evidence type="ECO:0000256" key="3">
    <source>
        <dbReference type="ARBA" id="ARBA00022679"/>
    </source>
</evidence>
<name>A0ABY5LFB4_9SPHN</name>
<sequence>MAIVFGVVALWFAAGGNGEDAAGRAIGTDFVSFWIASQVALAEGGAAAYDIVAHGIAQRTAFGPGDGYVAFFYPPVFLMLCLPMALLPYFAALGLWLGSTALAYLVMVRHWLGGSFGSAALTLAAFPPTLLNAGHGQNAFLTAALFGGGLIAMRTRPWLAGLLLGLLVMKPHLAILLPLALACRGEWRTFIATGAAAAGWCLLSWAILGTGAWAGFIANTGLARSTLEDGLVAPAKMVSMFAAMRVLSLDVATAYAAQAAFAAVGAAAVIYAARARLPRPAQDAILAAATLTVSPFLLDYDLTLMAIPLAWWFAQTQRRGFLPYEKAALLALFIAPLFLRTLATAASLPLAPLVTAGLLLGCWRAALTASPSRHSRAASAR</sequence>
<reference evidence="9" key="1">
    <citation type="submission" date="2022-07" db="EMBL/GenBank/DDBJ databases">
        <title>Sphingomonas sp. nov., a novel bacterium isolated from the north slope of the Mount Everest.</title>
        <authorList>
            <person name="Cui X."/>
            <person name="Liu Y."/>
        </authorList>
    </citation>
    <scope>NUCLEOTIDE SEQUENCE</scope>
    <source>
        <strain evidence="9">S5-59</strain>
    </source>
</reference>
<feature type="transmembrane region" description="Helical" evidence="8">
    <location>
        <begin position="187"/>
        <end position="208"/>
    </location>
</feature>
<dbReference type="EMBL" id="CP101740">
    <property type="protein sequence ID" value="UUL83401.1"/>
    <property type="molecule type" value="Genomic_DNA"/>
</dbReference>
<feature type="transmembrane region" description="Helical" evidence="8">
    <location>
        <begin position="349"/>
        <end position="367"/>
    </location>
</feature>
<comment type="subcellular location">
    <subcellularLocation>
        <location evidence="1">Cell membrane</location>
        <topology evidence="1">Multi-pass membrane protein</topology>
    </subcellularLocation>
</comment>
<organism evidence="9 10">
    <name type="scientific">Sphingomonas qomolangmaensis</name>
    <dbReference type="NCBI Taxonomy" id="2918765"/>
    <lineage>
        <taxon>Bacteria</taxon>
        <taxon>Pseudomonadati</taxon>
        <taxon>Pseudomonadota</taxon>
        <taxon>Alphaproteobacteria</taxon>
        <taxon>Sphingomonadales</taxon>
        <taxon>Sphingomonadaceae</taxon>
        <taxon>Sphingomonas</taxon>
    </lineage>
</organism>
<keyword evidence="6 8" id="KW-0472">Membrane</keyword>
<evidence type="ECO:0000256" key="5">
    <source>
        <dbReference type="ARBA" id="ARBA00022989"/>
    </source>
</evidence>
<accession>A0ABY5LFB4</accession>
<keyword evidence="5 8" id="KW-1133">Transmembrane helix</keyword>
<dbReference type="Proteomes" id="UP001058533">
    <property type="component" value="Chromosome"/>
</dbReference>